<evidence type="ECO:0000313" key="4">
    <source>
        <dbReference type="Proteomes" id="UP000196138"/>
    </source>
</evidence>
<organism evidence="3 4">
    <name type="scientific">Comamonas serinivorans</name>
    <dbReference type="NCBI Taxonomy" id="1082851"/>
    <lineage>
        <taxon>Bacteria</taxon>
        <taxon>Pseudomonadati</taxon>
        <taxon>Pseudomonadota</taxon>
        <taxon>Betaproteobacteria</taxon>
        <taxon>Burkholderiales</taxon>
        <taxon>Comamonadaceae</taxon>
        <taxon>Comamonas</taxon>
    </lineage>
</organism>
<dbReference type="Gene3D" id="3.15.10.40">
    <property type="entry name" value="Uncharacterised protein PF07273, DUF1439"/>
    <property type="match status" value="1"/>
</dbReference>
<gene>
    <name evidence="3" type="ORF">CCO03_01740</name>
</gene>
<proteinExistence type="predicted"/>
<feature type="region of interest" description="Disordered" evidence="1">
    <location>
        <begin position="37"/>
        <end position="81"/>
    </location>
</feature>
<accession>A0A1Y0EJ21</accession>
<evidence type="ECO:0000313" key="3">
    <source>
        <dbReference type="EMBL" id="ARU03576.1"/>
    </source>
</evidence>
<keyword evidence="4" id="KW-1185">Reference proteome</keyword>
<protein>
    <recommendedName>
        <fullName evidence="5">DUF1439 domain-containing protein</fullName>
    </recommendedName>
</protein>
<evidence type="ECO:0000256" key="1">
    <source>
        <dbReference type="SAM" id="MobiDB-lite"/>
    </source>
</evidence>
<name>A0A1Y0EJ21_9BURK</name>
<dbReference type="KEGG" id="cser:CCO03_01740"/>
<sequence length="248" mass="26070">MKNAVSGRCRSGMNGKLVILGWVVCAAAAQAQTSLPPLSASGAGPASRSASPSASPSASLSASPSPRSSTSPASAQALPPGARSITVTEAELQREVGQRFPLHRSLQGVLQVELSQPRIRLQPERNRLGTEVALRVSEPFTGRSHDGEVQLSYGLRYEAGDRSLRMTHVEVQRVHFPAVPEPYRSLLADQAPPVIAQAMQGLQVFQAKPEQTAVLEGLGFTIGEFQVTSAGLRVVLLPALAAPPASGQ</sequence>
<reference evidence="3 4" key="1">
    <citation type="submission" date="2017-05" db="EMBL/GenBank/DDBJ databases">
        <authorList>
            <person name="Song R."/>
            <person name="Chenine A.L."/>
            <person name="Ruprecht R.M."/>
        </authorList>
    </citation>
    <scope>NUCLEOTIDE SEQUENCE [LARGE SCALE GENOMIC DNA]</scope>
    <source>
        <strain evidence="3 4">DSM 26136</strain>
    </source>
</reference>
<evidence type="ECO:0008006" key="5">
    <source>
        <dbReference type="Google" id="ProtNLM"/>
    </source>
</evidence>
<evidence type="ECO:0000256" key="2">
    <source>
        <dbReference type="SAM" id="SignalP"/>
    </source>
</evidence>
<keyword evidence="2" id="KW-0732">Signal</keyword>
<dbReference type="Proteomes" id="UP000196138">
    <property type="component" value="Chromosome"/>
</dbReference>
<dbReference type="AlphaFoldDB" id="A0A1Y0EJ21"/>
<feature type="compositionally biased region" description="Low complexity" evidence="1">
    <location>
        <begin position="37"/>
        <end position="75"/>
    </location>
</feature>
<dbReference type="EMBL" id="CP021455">
    <property type="protein sequence ID" value="ARU03576.1"/>
    <property type="molecule type" value="Genomic_DNA"/>
</dbReference>
<feature type="chain" id="PRO_5012440292" description="DUF1439 domain-containing protein" evidence="2">
    <location>
        <begin position="32"/>
        <end position="248"/>
    </location>
</feature>
<feature type="signal peptide" evidence="2">
    <location>
        <begin position="1"/>
        <end position="31"/>
    </location>
</feature>